<sequence>MKKYLLLFSLILLHTLSFAYQSGDKTLGISLNTAIPCLGSDWGEFNVVNVTTGIEHDAKLGDPSLGFNIHGFYFLSRRIALGLSFGYDYFPTDRASGLELNVNTKSLHYMLLSRIYLNPQNSLQFYLPLGLGIANTRTSIEMGKTEHFQNTNWAASIGLGMEYMVSTHIGLNVEARYNYNRFKTSKFTAQQEYVKLFPQASYISYSAGLFYKF</sequence>
<dbReference type="RefSeq" id="WP_087288942.1">
    <property type="nucleotide sequence ID" value="NZ_NFJD01000004.1"/>
</dbReference>
<evidence type="ECO:0000313" key="4">
    <source>
        <dbReference type="EMBL" id="OUO56151.1"/>
    </source>
</evidence>
<keyword evidence="5" id="KW-1185">Reference proteome</keyword>
<evidence type="ECO:0000313" key="5">
    <source>
        <dbReference type="Proteomes" id="UP000196368"/>
    </source>
</evidence>
<organism evidence="4 5">
    <name type="scientific">Candidatus Avelusimicrobium gallicola</name>
    <dbReference type="NCBI Taxonomy" id="2562704"/>
    <lineage>
        <taxon>Bacteria</taxon>
        <taxon>Pseudomonadati</taxon>
        <taxon>Elusimicrobiota</taxon>
        <taxon>Elusimicrobia</taxon>
        <taxon>Elusimicrobiales</taxon>
        <taxon>Elusimicrobiaceae</taxon>
        <taxon>Candidatus Avelusimicrobium</taxon>
    </lineage>
</organism>
<comment type="caution">
    <text evidence="4">The sequence shown here is derived from an EMBL/GenBank/DDBJ whole genome shotgun (WGS) entry which is preliminary data.</text>
</comment>
<evidence type="ECO:0000256" key="2">
    <source>
        <dbReference type="SAM" id="SignalP"/>
    </source>
</evidence>
<gene>
    <name evidence="4" type="ORF">B5F75_05900</name>
</gene>
<feature type="domain" description="Outer membrane protein beta-barrel" evidence="3">
    <location>
        <begin position="52"/>
        <end position="189"/>
    </location>
</feature>
<evidence type="ECO:0000256" key="1">
    <source>
        <dbReference type="ARBA" id="ARBA00022729"/>
    </source>
</evidence>
<evidence type="ECO:0000259" key="3">
    <source>
        <dbReference type="Pfam" id="PF13505"/>
    </source>
</evidence>
<dbReference type="InterPro" id="IPR011250">
    <property type="entry name" value="OMP/PagP_B-barrel"/>
</dbReference>
<dbReference type="Pfam" id="PF13505">
    <property type="entry name" value="OMP_b-brl"/>
    <property type="match status" value="1"/>
</dbReference>
<name>A0A1Y4DL57_9BACT</name>
<dbReference type="OrthoDB" id="9807574at2"/>
<protein>
    <recommendedName>
        <fullName evidence="3">Outer membrane protein beta-barrel domain-containing protein</fullName>
    </recommendedName>
</protein>
<accession>A0A1Y4DL57</accession>
<keyword evidence="1 2" id="KW-0732">Signal</keyword>
<dbReference type="Gene3D" id="2.40.160.20">
    <property type="match status" value="1"/>
</dbReference>
<proteinExistence type="predicted"/>
<dbReference type="EMBL" id="NFJD01000004">
    <property type="protein sequence ID" value="OUO56151.1"/>
    <property type="molecule type" value="Genomic_DNA"/>
</dbReference>
<reference evidence="5" key="1">
    <citation type="submission" date="2017-04" db="EMBL/GenBank/DDBJ databases">
        <title>Function of individual gut microbiota members based on whole genome sequencing of pure cultures obtained from chicken caecum.</title>
        <authorList>
            <person name="Medvecky M."/>
            <person name="Cejkova D."/>
            <person name="Polansky O."/>
            <person name="Karasova D."/>
            <person name="Kubasova T."/>
            <person name="Cizek A."/>
            <person name="Rychlik I."/>
        </authorList>
    </citation>
    <scope>NUCLEOTIDE SEQUENCE [LARGE SCALE GENOMIC DNA]</scope>
    <source>
        <strain evidence="5">An273</strain>
    </source>
</reference>
<dbReference type="AlphaFoldDB" id="A0A1Y4DL57"/>
<dbReference type="SUPFAM" id="SSF56925">
    <property type="entry name" value="OMPA-like"/>
    <property type="match status" value="1"/>
</dbReference>
<dbReference type="InterPro" id="IPR027385">
    <property type="entry name" value="Beta-barrel_OMP"/>
</dbReference>
<feature type="chain" id="PRO_5012599056" description="Outer membrane protein beta-barrel domain-containing protein" evidence="2">
    <location>
        <begin position="20"/>
        <end position="213"/>
    </location>
</feature>
<feature type="signal peptide" evidence="2">
    <location>
        <begin position="1"/>
        <end position="19"/>
    </location>
</feature>
<dbReference type="Proteomes" id="UP000196368">
    <property type="component" value="Unassembled WGS sequence"/>
</dbReference>